<dbReference type="InterPro" id="IPR001633">
    <property type="entry name" value="EAL_dom"/>
</dbReference>
<dbReference type="PROSITE" id="PS50883">
    <property type="entry name" value="EAL"/>
    <property type="match status" value="1"/>
</dbReference>
<dbReference type="Gene3D" id="3.20.20.450">
    <property type="entry name" value="EAL domain"/>
    <property type="match status" value="1"/>
</dbReference>
<evidence type="ECO:0000259" key="3">
    <source>
        <dbReference type="PROSITE" id="PS50883"/>
    </source>
</evidence>
<dbReference type="RefSeq" id="WP_204709006.1">
    <property type="nucleotide sequence ID" value="NZ_JBHSZV010000021.1"/>
</dbReference>
<dbReference type="SMART" id="SM00091">
    <property type="entry name" value="PAS"/>
    <property type="match status" value="1"/>
</dbReference>
<name>A0ABW2EN92_9BACI</name>
<dbReference type="SUPFAM" id="SSF55785">
    <property type="entry name" value="PYP-like sensor domain (PAS domain)"/>
    <property type="match status" value="2"/>
</dbReference>
<dbReference type="InterPro" id="IPR013767">
    <property type="entry name" value="PAS_fold"/>
</dbReference>
<dbReference type="PROSITE" id="PS50113">
    <property type="entry name" value="PAC"/>
    <property type="match status" value="1"/>
</dbReference>
<evidence type="ECO:0000259" key="1">
    <source>
        <dbReference type="PROSITE" id="PS50112"/>
    </source>
</evidence>
<reference evidence="5" key="1">
    <citation type="journal article" date="2019" name="Int. J. Syst. Evol. Microbiol.">
        <title>The Global Catalogue of Microorganisms (GCM) 10K type strain sequencing project: providing services to taxonomists for standard genome sequencing and annotation.</title>
        <authorList>
            <consortium name="The Broad Institute Genomics Platform"/>
            <consortium name="The Broad Institute Genome Sequencing Center for Infectious Disease"/>
            <person name="Wu L."/>
            <person name="Ma J."/>
        </authorList>
    </citation>
    <scope>NUCLEOTIDE SEQUENCE [LARGE SCALE GENOMIC DNA]</scope>
    <source>
        <strain evidence="5">CGMCC 4.1621</strain>
    </source>
</reference>
<sequence length="476" mass="54531">MAIPSHFINENTIKAALERNEFQVYYQPKVNLATGEVIGAEALVRWIHPEYGTISPGEFIPLAESSGLIIPIGEWVLMTACQQLKKWQDLIESPFTMSVNLSVRQVYQPDLIEMIRRIIEETGIDSENLELEITESMMLDIDFAYTILREFKNIGVQISLDDFGKGYSSLLYLKKFPLDKIKIDQSFIKNCSEDTNDATLLKTIIVMAHQLNFQVVAEGVENREHLVFLQRNLCDEAQGFLFSKPIPGEEFMEKEEMIGQIVQQNGLPSDVFNKNWMEEELRMARQELLDTVRQQQGMIFKFVERSGQFVHTLCDGELLNRLGLASEMVVGRALHDFLPAVIADEKVPYYKRAWNGEDRVTYERESNGVHYISSLRPIRRRGQVVEVIGSCIDITDRKKAEEALKISEEKYRFIAENISDLVKIVNVDGVVEYASPSHQTMLGHSPEKYKGETLFNYIHPNDQDYVLSAFNKLLAT</sequence>
<dbReference type="Gene3D" id="3.30.450.20">
    <property type="entry name" value="PAS domain"/>
    <property type="match status" value="2"/>
</dbReference>
<dbReference type="PANTHER" id="PTHR33121:SF70">
    <property type="entry name" value="SIGNALING PROTEIN YKOW"/>
    <property type="match status" value="1"/>
</dbReference>
<evidence type="ECO:0000313" key="5">
    <source>
        <dbReference type="Proteomes" id="UP001596410"/>
    </source>
</evidence>
<dbReference type="SUPFAM" id="SSF141868">
    <property type="entry name" value="EAL domain-like"/>
    <property type="match status" value="1"/>
</dbReference>
<dbReference type="InterPro" id="IPR035919">
    <property type="entry name" value="EAL_sf"/>
</dbReference>
<proteinExistence type="predicted"/>
<dbReference type="PANTHER" id="PTHR33121">
    <property type="entry name" value="CYCLIC DI-GMP PHOSPHODIESTERASE PDEF"/>
    <property type="match status" value="1"/>
</dbReference>
<dbReference type="CDD" id="cd00130">
    <property type="entry name" value="PAS"/>
    <property type="match status" value="1"/>
</dbReference>
<feature type="domain" description="PAC" evidence="2">
    <location>
        <begin position="354"/>
        <end position="406"/>
    </location>
</feature>
<evidence type="ECO:0000259" key="2">
    <source>
        <dbReference type="PROSITE" id="PS50113"/>
    </source>
</evidence>
<gene>
    <name evidence="4" type="ORF">ACFQIC_09005</name>
</gene>
<comment type="caution">
    <text evidence="4">The sequence shown here is derived from an EMBL/GenBank/DDBJ whole genome shotgun (WGS) entry which is preliminary data.</text>
</comment>
<dbReference type="Pfam" id="PF00563">
    <property type="entry name" value="EAL"/>
    <property type="match status" value="1"/>
</dbReference>
<dbReference type="Pfam" id="PF00989">
    <property type="entry name" value="PAS"/>
    <property type="match status" value="1"/>
</dbReference>
<dbReference type="InterPro" id="IPR000014">
    <property type="entry name" value="PAS"/>
</dbReference>
<dbReference type="InterPro" id="IPR035965">
    <property type="entry name" value="PAS-like_dom_sf"/>
</dbReference>
<evidence type="ECO:0000313" key="4">
    <source>
        <dbReference type="EMBL" id="MFC7061997.1"/>
    </source>
</evidence>
<keyword evidence="5" id="KW-1185">Reference proteome</keyword>
<dbReference type="InterPro" id="IPR050706">
    <property type="entry name" value="Cyclic-di-GMP_PDE-like"/>
</dbReference>
<organism evidence="4 5">
    <name type="scientific">Halobacillus seohaensis</name>
    <dbReference type="NCBI Taxonomy" id="447421"/>
    <lineage>
        <taxon>Bacteria</taxon>
        <taxon>Bacillati</taxon>
        <taxon>Bacillota</taxon>
        <taxon>Bacilli</taxon>
        <taxon>Bacillales</taxon>
        <taxon>Bacillaceae</taxon>
        <taxon>Halobacillus</taxon>
    </lineage>
</organism>
<dbReference type="Pfam" id="PF08448">
    <property type="entry name" value="PAS_4"/>
    <property type="match status" value="1"/>
</dbReference>
<dbReference type="EMBL" id="JBHSZV010000021">
    <property type="protein sequence ID" value="MFC7061997.1"/>
    <property type="molecule type" value="Genomic_DNA"/>
</dbReference>
<dbReference type="Proteomes" id="UP001596410">
    <property type="component" value="Unassembled WGS sequence"/>
</dbReference>
<dbReference type="NCBIfam" id="TIGR00229">
    <property type="entry name" value="sensory_box"/>
    <property type="match status" value="2"/>
</dbReference>
<protein>
    <submittedName>
        <fullName evidence="4">EAL domain-containing protein</fullName>
    </submittedName>
</protein>
<feature type="domain" description="PAS" evidence="1">
    <location>
        <begin position="407"/>
        <end position="476"/>
    </location>
</feature>
<dbReference type="SMART" id="SM00052">
    <property type="entry name" value="EAL"/>
    <property type="match status" value="1"/>
</dbReference>
<feature type="domain" description="EAL" evidence="3">
    <location>
        <begin position="6"/>
        <end position="259"/>
    </location>
</feature>
<dbReference type="InterPro" id="IPR013656">
    <property type="entry name" value="PAS_4"/>
</dbReference>
<dbReference type="InterPro" id="IPR000700">
    <property type="entry name" value="PAS-assoc_C"/>
</dbReference>
<dbReference type="PROSITE" id="PS50112">
    <property type="entry name" value="PAS"/>
    <property type="match status" value="1"/>
</dbReference>
<dbReference type="CDD" id="cd01948">
    <property type="entry name" value="EAL"/>
    <property type="match status" value="1"/>
</dbReference>
<accession>A0ABW2EN92</accession>